<dbReference type="PANTHER" id="PTHR35849:SF2">
    <property type="entry name" value="BLR2341 PROTEIN"/>
    <property type="match status" value="1"/>
</dbReference>
<dbReference type="RefSeq" id="WP_379908349.1">
    <property type="nucleotide sequence ID" value="NZ_JBHSWE010000001.1"/>
</dbReference>
<dbReference type="PROSITE" id="PS50801">
    <property type="entry name" value="STAS"/>
    <property type="match status" value="1"/>
</dbReference>
<sequence length="108" mass="11873">MECNNKTVTAVSRITLPEELTIVSAGPWKTELSDNISRSSLELDGNAVTRIDTAGIQLLLTFIRDARRLGVDIEWTRHPVVIFDAAQRLGLAPDLLLPDGPPLPTDRI</sequence>
<name>A0ABW1ZXE3_9GAMM</name>
<gene>
    <name evidence="2" type="ORF">ACFQDL_06760</name>
</gene>
<proteinExistence type="predicted"/>
<evidence type="ECO:0000313" key="3">
    <source>
        <dbReference type="Proteomes" id="UP001596422"/>
    </source>
</evidence>
<dbReference type="Gene3D" id="3.30.750.24">
    <property type="entry name" value="STAS domain"/>
    <property type="match status" value="1"/>
</dbReference>
<dbReference type="InterPro" id="IPR002645">
    <property type="entry name" value="STAS_dom"/>
</dbReference>
<evidence type="ECO:0000259" key="1">
    <source>
        <dbReference type="PROSITE" id="PS50801"/>
    </source>
</evidence>
<reference evidence="3" key="1">
    <citation type="journal article" date="2019" name="Int. J. Syst. Evol. Microbiol.">
        <title>The Global Catalogue of Microorganisms (GCM) 10K type strain sequencing project: providing services to taxonomists for standard genome sequencing and annotation.</title>
        <authorList>
            <consortium name="The Broad Institute Genomics Platform"/>
            <consortium name="The Broad Institute Genome Sequencing Center for Infectious Disease"/>
            <person name="Wu L."/>
            <person name="Ma J."/>
        </authorList>
    </citation>
    <scope>NUCLEOTIDE SEQUENCE [LARGE SCALE GENOMIC DNA]</scope>
    <source>
        <strain evidence="3">NBRC 111756</strain>
    </source>
</reference>
<evidence type="ECO:0000313" key="2">
    <source>
        <dbReference type="EMBL" id="MFC6669819.1"/>
    </source>
</evidence>
<keyword evidence="3" id="KW-1185">Reference proteome</keyword>
<accession>A0ABW1ZXE3</accession>
<dbReference type="SUPFAM" id="SSF52091">
    <property type="entry name" value="SpoIIaa-like"/>
    <property type="match status" value="1"/>
</dbReference>
<dbReference type="PANTHER" id="PTHR35849">
    <property type="entry name" value="BLR2341 PROTEIN"/>
    <property type="match status" value="1"/>
</dbReference>
<dbReference type="Pfam" id="PF13466">
    <property type="entry name" value="STAS_2"/>
    <property type="match status" value="1"/>
</dbReference>
<dbReference type="Proteomes" id="UP001596422">
    <property type="component" value="Unassembled WGS sequence"/>
</dbReference>
<dbReference type="InterPro" id="IPR058548">
    <property type="entry name" value="MlaB-like_STAS"/>
</dbReference>
<dbReference type="InterPro" id="IPR052746">
    <property type="entry name" value="MlaB_ABC_Transporter"/>
</dbReference>
<organism evidence="2 3">
    <name type="scientific">Marinobacterium aestuariivivens</name>
    <dbReference type="NCBI Taxonomy" id="1698799"/>
    <lineage>
        <taxon>Bacteria</taxon>
        <taxon>Pseudomonadati</taxon>
        <taxon>Pseudomonadota</taxon>
        <taxon>Gammaproteobacteria</taxon>
        <taxon>Oceanospirillales</taxon>
        <taxon>Oceanospirillaceae</taxon>
        <taxon>Marinobacterium</taxon>
    </lineage>
</organism>
<comment type="caution">
    <text evidence="2">The sequence shown here is derived from an EMBL/GenBank/DDBJ whole genome shotgun (WGS) entry which is preliminary data.</text>
</comment>
<feature type="domain" description="STAS" evidence="1">
    <location>
        <begin position="14"/>
        <end position="73"/>
    </location>
</feature>
<dbReference type="InterPro" id="IPR036513">
    <property type="entry name" value="STAS_dom_sf"/>
</dbReference>
<protein>
    <submittedName>
        <fullName evidence="2">Lipid asymmetry maintenance protein MlaB</fullName>
    </submittedName>
</protein>
<dbReference type="EMBL" id="JBHSWE010000001">
    <property type="protein sequence ID" value="MFC6669819.1"/>
    <property type="molecule type" value="Genomic_DNA"/>
</dbReference>